<dbReference type="Proteomes" id="UP001255185">
    <property type="component" value="Unassembled WGS sequence"/>
</dbReference>
<name>A0ABU1TU47_9FLAO</name>
<comment type="caution">
    <text evidence="2">The sequence shown here is derived from an EMBL/GenBank/DDBJ whole genome shotgun (WGS) entry which is preliminary data.</text>
</comment>
<gene>
    <name evidence="2" type="ORF">J2X31_003424</name>
</gene>
<keyword evidence="3" id="KW-1185">Reference proteome</keyword>
<protein>
    <recommendedName>
        <fullName evidence="1">Putative DNA-binding domain-containing protein</fullName>
    </recommendedName>
</protein>
<proteinExistence type="predicted"/>
<dbReference type="RefSeq" id="WP_310028408.1">
    <property type="nucleotide sequence ID" value="NZ_JAVDVI010000019.1"/>
</dbReference>
<dbReference type="InterPro" id="IPR044922">
    <property type="entry name" value="DUF2063_N_sf"/>
</dbReference>
<evidence type="ECO:0000259" key="1">
    <source>
        <dbReference type="Pfam" id="PF09836"/>
    </source>
</evidence>
<sequence>MTTKDPLSINHIQNWMQAMLTQHVPVFHLDIPTNQIIKDSKRLSASQHLSIYRQSYIARLRSCMQSQFKCLAYALGESLFQDFADQYLDSHPSTSYTLNNLGKNFAAFLEKTRPQDEYEEENWPQFMIELATFEYALSEAFDAQEVNVNVPNIHTPDHLLTIAPQLLLFEHQFPICNFYLDFNANLLPELPFPQQSHCGISRQNYKLGLFSIGPDQYHFLNSIKSGASISEAQNELIASFKFKRKDLDRVWPIWKSNFIASGFIVEKS</sequence>
<reference evidence="2 3" key="1">
    <citation type="submission" date="2023-07" db="EMBL/GenBank/DDBJ databases">
        <title>Sorghum-associated microbial communities from plants grown in Nebraska, USA.</title>
        <authorList>
            <person name="Schachtman D."/>
        </authorList>
    </citation>
    <scope>NUCLEOTIDE SEQUENCE [LARGE SCALE GENOMIC DNA]</scope>
    <source>
        <strain evidence="2 3">3773</strain>
    </source>
</reference>
<dbReference type="InterPro" id="IPR018640">
    <property type="entry name" value="DUF2063"/>
</dbReference>
<dbReference type="EMBL" id="JAVDVI010000019">
    <property type="protein sequence ID" value="MDR6969393.1"/>
    <property type="molecule type" value="Genomic_DNA"/>
</dbReference>
<evidence type="ECO:0000313" key="2">
    <source>
        <dbReference type="EMBL" id="MDR6969393.1"/>
    </source>
</evidence>
<accession>A0ABU1TU47</accession>
<dbReference type="Gene3D" id="1.10.150.690">
    <property type="entry name" value="DUF2063"/>
    <property type="match status" value="1"/>
</dbReference>
<dbReference type="Pfam" id="PF09836">
    <property type="entry name" value="DUF2063"/>
    <property type="match status" value="1"/>
</dbReference>
<evidence type="ECO:0000313" key="3">
    <source>
        <dbReference type="Proteomes" id="UP001255185"/>
    </source>
</evidence>
<organism evidence="2 3">
    <name type="scientific">Flavobacterium arsenatis</name>
    <dbReference type="NCBI Taxonomy" id="1484332"/>
    <lineage>
        <taxon>Bacteria</taxon>
        <taxon>Pseudomonadati</taxon>
        <taxon>Bacteroidota</taxon>
        <taxon>Flavobacteriia</taxon>
        <taxon>Flavobacteriales</taxon>
        <taxon>Flavobacteriaceae</taxon>
        <taxon>Flavobacterium</taxon>
    </lineage>
</organism>
<feature type="domain" description="Putative DNA-binding" evidence="1">
    <location>
        <begin position="13"/>
        <end position="109"/>
    </location>
</feature>